<organism evidence="1 2">
    <name type="scientific">Kibdelosporangium philippinense</name>
    <dbReference type="NCBI Taxonomy" id="211113"/>
    <lineage>
        <taxon>Bacteria</taxon>
        <taxon>Bacillati</taxon>
        <taxon>Actinomycetota</taxon>
        <taxon>Actinomycetes</taxon>
        <taxon>Pseudonocardiales</taxon>
        <taxon>Pseudonocardiaceae</taxon>
        <taxon>Kibdelosporangium</taxon>
    </lineage>
</organism>
<reference evidence="1 2" key="1">
    <citation type="submission" date="2021-12" db="EMBL/GenBank/DDBJ databases">
        <title>Genome sequence of Kibdelosporangium philippinense ATCC 49844.</title>
        <authorList>
            <person name="Fedorov E.A."/>
            <person name="Omeragic M."/>
            <person name="Shalygina K.F."/>
            <person name="Maclea K.S."/>
        </authorList>
    </citation>
    <scope>NUCLEOTIDE SEQUENCE [LARGE SCALE GENOMIC DNA]</scope>
    <source>
        <strain evidence="1 2">ATCC 49844</strain>
    </source>
</reference>
<protein>
    <submittedName>
        <fullName evidence="1">Uncharacterized protein</fullName>
    </submittedName>
</protein>
<keyword evidence="2" id="KW-1185">Reference proteome</keyword>
<dbReference type="EMBL" id="JAJVCN010000002">
    <property type="protein sequence ID" value="MCE7006482.1"/>
    <property type="molecule type" value="Genomic_DNA"/>
</dbReference>
<dbReference type="RefSeq" id="WP_233727948.1">
    <property type="nucleotide sequence ID" value="NZ_JAJVCN010000002.1"/>
</dbReference>
<gene>
    <name evidence="1" type="ORF">LWC34_27170</name>
</gene>
<evidence type="ECO:0000313" key="1">
    <source>
        <dbReference type="EMBL" id="MCE7006482.1"/>
    </source>
</evidence>
<accession>A0ABS8ZG24</accession>
<evidence type="ECO:0000313" key="2">
    <source>
        <dbReference type="Proteomes" id="UP001521150"/>
    </source>
</evidence>
<name>A0ABS8ZG24_9PSEU</name>
<sequence length="51" mass="5533">MNGQKESNANAERTEFGGQGKCLKIHIPELSTGAELSTSHTTQSLLINPHR</sequence>
<comment type="caution">
    <text evidence="1">The sequence shown here is derived from an EMBL/GenBank/DDBJ whole genome shotgun (WGS) entry which is preliminary data.</text>
</comment>
<dbReference type="Proteomes" id="UP001521150">
    <property type="component" value="Unassembled WGS sequence"/>
</dbReference>
<proteinExistence type="predicted"/>